<evidence type="ECO:0000256" key="4">
    <source>
        <dbReference type="SAM" id="MobiDB-lite"/>
    </source>
</evidence>
<keyword evidence="2" id="KW-0547">Nucleotide-binding</keyword>
<reference evidence="7 8" key="1">
    <citation type="journal article" date="2023" name="Sci. Data">
        <title>Genome assembly of the Korean intertidal mud-creeper Batillaria attramentaria.</title>
        <authorList>
            <person name="Patra A.K."/>
            <person name="Ho P.T."/>
            <person name="Jun S."/>
            <person name="Lee S.J."/>
            <person name="Kim Y."/>
            <person name="Won Y.J."/>
        </authorList>
    </citation>
    <scope>NUCLEOTIDE SEQUENCE [LARGE SCALE GENOMIC DNA]</scope>
    <source>
        <strain evidence="7">Wonlab-2016</strain>
    </source>
</reference>
<dbReference type="PANTHER" id="PTHR10903:SF184">
    <property type="entry name" value="GTP-BINDING PROTEIN A"/>
    <property type="match status" value="1"/>
</dbReference>
<evidence type="ECO:0000313" key="8">
    <source>
        <dbReference type="Proteomes" id="UP001519460"/>
    </source>
</evidence>
<evidence type="ECO:0000256" key="5">
    <source>
        <dbReference type="SAM" id="SignalP"/>
    </source>
</evidence>
<gene>
    <name evidence="7" type="ORF">BaRGS_00011322</name>
</gene>
<dbReference type="PROSITE" id="PS51720">
    <property type="entry name" value="G_AIG1"/>
    <property type="match status" value="1"/>
</dbReference>
<feature type="region of interest" description="Disordered" evidence="4">
    <location>
        <begin position="79"/>
        <end position="111"/>
    </location>
</feature>
<keyword evidence="5" id="KW-0732">Signal</keyword>
<comment type="similarity">
    <text evidence="1">Belongs to the TRAFAC class TrmE-Era-EngA-EngB-Septin-like GTPase superfamily. AIG1/Toc34/Toc159-like paraseptin GTPase family. IAN subfamily.</text>
</comment>
<feature type="non-terminal residue" evidence="7">
    <location>
        <position position="789"/>
    </location>
</feature>
<protein>
    <recommendedName>
        <fullName evidence="6">AIG1-type G domain-containing protein</fullName>
    </recommendedName>
</protein>
<sequence length="789" mass="85820">MHTRKLTVSILLLFLWCGSSYSQPFNGGPPQPGGPFGFGPAGGLDIPMGGGRPPWNLSPPRDVGNFGGPFRGSLDPFGPRRGGFGRLDPFMGPGGENFGGGIDPFMSGNGPMGPRPGGFDPFMGGNDPMSLQIGGGFDPFRSGSGPFGPQRGPFGDFGMRDFGNFGPPMGNFGPRDFGNAGPMRDIFGGPNNGASSPGVVGGPISLSNGDFGRFGPPPMGGPGGFPPSLEPFPVSSQAGDGTGPFGPRGQGPHPSAGGTDRVGRLRNLLGRIRGELERPGIPGGMPELFNGPPRDGLGSWRRYPHGTPPSPPGAAASRWSRTVEGRSVMENGFSLDERNVAVAMSHDPALRELKYMASSTLFHFSPTETAVLLKPGYGRGLPVCFLLPSPPALTYRQLADKMAARNDSVVTSPLTVVKLNATGERLTRDQIRALYTEHPDVIPFCGFRGVVRPVPADATEEVYRILLVGKTGSGKSTTGNTILGEKKFRVGATMKSKTRECQLERSQVDGVTIEVMDTPGLFDTDITVEEIGQKIVQSIGGMYPGMHAVLYVYPANQRYTEEEFNTFKRLQAYLDNFTKHTIILFTRGDDLENDGVDIIDSLKNDTPKSFQQVLKECDNRYVVFNNRAEDKKPQVQHLLEEVKKVIEANNGSYYTCAKYSDVLSEFAKILKEMEKEEEKERKRKHKEAQTREKARLKEEEEKKKKEARLKEEQDEKKKEEEQDEKRKKEARLREEESLEWRLRKKIAERRNGVILYRLTTVAATALNLSAAMAAGILVGAVVAGPVGAV</sequence>
<dbReference type="SUPFAM" id="SSF52540">
    <property type="entry name" value="P-loop containing nucleoside triphosphate hydrolases"/>
    <property type="match status" value="1"/>
</dbReference>
<feature type="region of interest" description="Disordered" evidence="4">
    <location>
        <begin position="217"/>
        <end position="263"/>
    </location>
</feature>
<dbReference type="InterPro" id="IPR045058">
    <property type="entry name" value="GIMA/IAN/Toc"/>
</dbReference>
<dbReference type="EMBL" id="JACVVK020000058">
    <property type="protein sequence ID" value="KAK7497480.1"/>
    <property type="molecule type" value="Genomic_DNA"/>
</dbReference>
<dbReference type="Gene3D" id="3.40.50.300">
    <property type="entry name" value="P-loop containing nucleotide triphosphate hydrolases"/>
    <property type="match status" value="1"/>
</dbReference>
<evidence type="ECO:0000259" key="6">
    <source>
        <dbReference type="PROSITE" id="PS51720"/>
    </source>
</evidence>
<keyword evidence="8" id="KW-1185">Reference proteome</keyword>
<dbReference type="FunFam" id="3.40.50.300:FF:000366">
    <property type="entry name" value="GTPase, IMAP family member 2"/>
    <property type="match status" value="1"/>
</dbReference>
<dbReference type="Pfam" id="PF04548">
    <property type="entry name" value="AIG1"/>
    <property type="match status" value="1"/>
</dbReference>
<evidence type="ECO:0000256" key="1">
    <source>
        <dbReference type="ARBA" id="ARBA00008535"/>
    </source>
</evidence>
<dbReference type="GO" id="GO:0005525">
    <property type="term" value="F:GTP binding"/>
    <property type="evidence" value="ECO:0007669"/>
    <property type="project" value="UniProtKB-KW"/>
</dbReference>
<dbReference type="InterPro" id="IPR027417">
    <property type="entry name" value="P-loop_NTPase"/>
</dbReference>
<comment type="caution">
    <text evidence="7">The sequence shown here is derived from an EMBL/GenBank/DDBJ whole genome shotgun (WGS) entry which is preliminary data.</text>
</comment>
<evidence type="ECO:0000313" key="7">
    <source>
        <dbReference type="EMBL" id="KAK7497480.1"/>
    </source>
</evidence>
<feature type="chain" id="PRO_5044858613" description="AIG1-type G domain-containing protein" evidence="5">
    <location>
        <begin position="23"/>
        <end position="789"/>
    </location>
</feature>
<feature type="compositionally biased region" description="Pro residues" evidence="4">
    <location>
        <begin position="217"/>
        <end position="230"/>
    </location>
</feature>
<feature type="compositionally biased region" description="Gly residues" evidence="4">
    <location>
        <begin position="240"/>
        <end position="249"/>
    </location>
</feature>
<keyword evidence="3" id="KW-0342">GTP-binding</keyword>
<dbReference type="AlphaFoldDB" id="A0ABD0LDH2"/>
<feature type="compositionally biased region" description="Basic and acidic residues" evidence="4">
    <location>
        <begin position="687"/>
        <end position="730"/>
    </location>
</feature>
<feature type="region of interest" description="Disordered" evidence="4">
    <location>
        <begin position="678"/>
        <end position="730"/>
    </location>
</feature>
<proteinExistence type="inferred from homology"/>
<dbReference type="Proteomes" id="UP001519460">
    <property type="component" value="Unassembled WGS sequence"/>
</dbReference>
<feature type="compositionally biased region" description="Gly residues" evidence="4">
    <location>
        <begin position="92"/>
        <end position="102"/>
    </location>
</feature>
<evidence type="ECO:0000256" key="2">
    <source>
        <dbReference type="ARBA" id="ARBA00022741"/>
    </source>
</evidence>
<organism evidence="7 8">
    <name type="scientific">Batillaria attramentaria</name>
    <dbReference type="NCBI Taxonomy" id="370345"/>
    <lineage>
        <taxon>Eukaryota</taxon>
        <taxon>Metazoa</taxon>
        <taxon>Spiralia</taxon>
        <taxon>Lophotrochozoa</taxon>
        <taxon>Mollusca</taxon>
        <taxon>Gastropoda</taxon>
        <taxon>Caenogastropoda</taxon>
        <taxon>Sorbeoconcha</taxon>
        <taxon>Cerithioidea</taxon>
        <taxon>Batillariidae</taxon>
        <taxon>Batillaria</taxon>
    </lineage>
</organism>
<evidence type="ECO:0000256" key="3">
    <source>
        <dbReference type="ARBA" id="ARBA00023134"/>
    </source>
</evidence>
<accession>A0ABD0LDH2</accession>
<feature type="signal peptide" evidence="5">
    <location>
        <begin position="1"/>
        <end position="22"/>
    </location>
</feature>
<dbReference type="PANTHER" id="PTHR10903">
    <property type="entry name" value="GTPASE, IMAP FAMILY MEMBER-RELATED"/>
    <property type="match status" value="1"/>
</dbReference>
<name>A0ABD0LDH2_9CAEN</name>
<dbReference type="InterPro" id="IPR006703">
    <property type="entry name" value="G_AIG1"/>
</dbReference>
<feature type="domain" description="AIG1-type G" evidence="6">
    <location>
        <begin position="460"/>
        <end position="663"/>
    </location>
</feature>